<proteinExistence type="predicted"/>
<gene>
    <name evidence="2" type="ORF">DFH08DRAFT_807194</name>
</gene>
<feature type="compositionally biased region" description="Basic residues" evidence="1">
    <location>
        <begin position="215"/>
        <end position="224"/>
    </location>
</feature>
<comment type="caution">
    <text evidence="2">The sequence shown here is derived from an EMBL/GenBank/DDBJ whole genome shotgun (WGS) entry which is preliminary data.</text>
</comment>
<dbReference type="AlphaFoldDB" id="A0AAD7A5D7"/>
<accession>A0AAD7A5D7</accession>
<evidence type="ECO:0000313" key="2">
    <source>
        <dbReference type="EMBL" id="KAJ7349854.1"/>
    </source>
</evidence>
<keyword evidence="3" id="KW-1185">Reference proteome</keyword>
<reference evidence="2" key="1">
    <citation type="submission" date="2023-03" db="EMBL/GenBank/DDBJ databases">
        <title>Massive genome expansion in bonnet fungi (Mycena s.s.) driven by repeated elements and novel gene families across ecological guilds.</title>
        <authorList>
            <consortium name="Lawrence Berkeley National Laboratory"/>
            <person name="Harder C.B."/>
            <person name="Miyauchi S."/>
            <person name="Viragh M."/>
            <person name="Kuo A."/>
            <person name="Thoen E."/>
            <person name="Andreopoulos B."/>
            <person name="Lu D."/>
            <person name="Skrede I."/>
            <person name="Drula E."/>
            <person name="Henrissat B."/>
            <person name="Morin E."/>
            <person name="Kohler A."/>
            <person name="Barry K."/>
            <person name="LaButti K."/>
            <person name="Morin E."/>
            <person name="Salamov A."/>
            <person name="Lipzen A."/>
            <person name="Mereny Z."/>
            <person name="Hegedus B."/>
            <person name="Baldrian P."/>
            <person name="Stursova M."/>
            <person name="Weitz H."/>
            <person name="Taylor A."/>
            <person name="Grigoriev I.V."/>
            <person name="Nagy L.G."/>
            <person name="Martin F."/>
            <person name="Kauserud H."/>
        </authorList>
    </citation>
    <scope>NUCLEOTIDE SEQUENCE</scope>
    <source>
        <strain evidence="2">CBHHK002</strain>
    </source>
</reference>
<dbReference type="Proteomes" id="UP001218218">
    <property type="component" value="Unassembled WGS sequence"/>
</dbReference>
<dbReference type="EMBL" id="JARIHO010000015">
    <property type="protein sequence ID" value="KAJ7349854.1"/>
    <property type="molecule type" value="Genomic_DNA"/>
</dbReference>
<organism evidence="2 3">
    <name type="scientific">Mycena albidolilacea</name>
    <dbReference type="NCBI Taxonomy" id="1033008"/>
    <lineage>
        <taxon>Eukaryota</taxon>
        <taxon>Fungi</taxon>
        <taxon>Dikarya</taxon>
        <taxon>Basidiomycota</taxon>
        <taxon>Agaricomycotina</taxon>
        <taxon>Agaricomycetes</taxon>
        <taxon>Agaricomycetidae</taxon>
        <taxon>Agaricales</taxon>
        <taxon>Marasmiineae</taxon>
        <taxon>Mycenaceae</taxon>
        <taxon>Mycena</taxon>
    </lineage>
</organism>
<sequence length="233" mass="25633">MHYDISNAMMRSLGPRDAERVRVDRVDTKTLPNWATTKICLTPVARRRIHALRPRRDRDALLPIQHTAVSTSQYTIINPNHQVLRSTAYSRTYQLDRLHRLACGRAPPSETCTCKISETSLFFHPISQASKSLCPTIQAAVLSPACQGHPYAGRLRAHLTPAASLTRLSLLPACDAEPTQARSPPPSALFGITQPSVSARPPPDSPPGDEAHAHTFARAHRGMPIRRPPSAAR</sequence>
<evidence type="ECO:0000256" key="1">
    <source>
        <dbReference type="SAM" id="MobiDB-lite"/>
    </source>
</evidence>
<feature type="region of interest" description="Disordered" evidence="1">
    <location>
        <begin position="176"/>
        <end position="233"/>
    </location>
</feature>
<evidence type="ECO:0000313" key="3">
    <source>
        <dbReference type="Proteomes" id="UP001218218"/>
    </source>
</evidence>
<protein>
    <submittedName>
        <fullName evidence="2">Uncharacterized protein</fullName>
    </submittedName>
</protein>
<name>A0AAD7A5D7_9AGAR</name>